<dbReference type="EMBL" id="CAJOBJ010069577">
    <property type="protein sequence ID" value="CAF4454323.1"/>
    <property type="molecule type" value="Genomic_DNA"/>
</dbReference>
<dbReference type="AlphaFoldDB" id="A0A8S2U5M3"/>
<comment type="caution">
    <text evidence="1">The sequence shown here is derived from an EMBL/GenBank/DDBJ whole genome shotgun (WGS) entry which is preliminary data.</text>
</comment>
<dbReference type="EMBL" id="CAJOBH010040609">
    <property type="protein sequence ID" value="CAF4326665.1"/>
    <property type="molecule type" value="Genomic_DNA"/>
</dbReference>
<protein>
    <submittedName>
        <fullName evidence="1">Uncharacterized protein</fullName>
    </submittedName>
</protein>
<name>A0A8S2U5M3_9BILA</name>
<proteinExistence type="predicted"/>
<accession>A0A8S2U5M3</accession>
<organism evidence="1 3">
    <name type="scientific">Rotaria magnacalcarata</name>
    <dbReference type="NCBI Taxonomy" id="392030"/>
    <lineage>
        <taxon>Eukaryota</taxon>
        <taxon>Metazoa</taxon>
        <taxon>Spiralia</taxon>
        <taxon>Gnathifera</taxon>
        <taxon>Rotifera</taxon>
        <taxon>Eurotatoria</taxon>
        <taxon>Bdelloidea</taxon>
        <taxon>Philodinida</taxon>
        <taxon>Philodinidae</taxon>
        <taxon>Rotaria</taxon>
    </lineage>
</organism>
<evidence type="ECO:0000313" key="3">
    <source>
        <dbReference type="Proteomes" id="UP000681967"/>
    </source>
</evidence>
<evidence type="ECO:0000313" key="2">
    <source>
        <dbReference type="EMBL" id="CAF4454323.1"/>
    </source>
</evidence>
<feature type="non-terminal residue" evidence="1">
    <location>
        <position position="1"/>
    </location>
</feature>
<sequence>NLIYAMTCPCGHYDYVDSTAETLTDALAYHREHGNRIIHEKLTGSPLFRGSIMDPNGKQ</sequence>
<gene>
    <name evidence="1" type="ORF">BYL167_LOCUS28504</name>
    <name evidence="2" type="ORF">GIL414_LOCUS32571</name>
</gene>
<evidence type="ECO:0000313" key="1">
    <source>
        <dbReference type="EMBL" id="CAF4326665.1"/>
    </source>
</evidence>
<reference evidence="1" key="1">
    <citation type="submission" date="2021-02" db="EMBL/GenBank/DDBJ databases">
        <authorList>
            <person name="Nowell W R."/>
        </authorList>
    </citation>
    <scope>NUCLEOTIDE SEQUENCE</scope>
</reference>
<dbReference type="Proteomes" id="UP000681720">
    <property type="component" value="Unassembled WGS sequence"/>
</dbReference>
<dbReference type="Proteomes" id="UP000681967">
    <property type="component" value="Unassembled WGS sequence"/>
</dbReference>